<proteinExistence type="predicted"/>
<dbReference type="Proteomes" id="UP001232584">
    <property type="component" value="Unassembled WGS sequence"/>
</dbReference>
<dbReference type="RefSeq" id="WP_307505626.1">
    <property type="nucleotide sequence ID" value="NZ_BAAACE010000021.1"/>
</dbReference>
<evidence type="ECO:0008006" key="3">
    <source>
        <dbReference type="Google" id="ProtNLM"/>
    </source>
</evidence>
<organism evidence="1 2">
    <name type="scientific">Paraclostridium ghonii</name>
    <dbReference type="NCBI Taxonomy" id="29358"/>
    <lineage>
        <taxon>Bacteria</taxon>
        <taxon>Bacillati</taxon>
        <taxon>Bacillota</taxon>
        <taxon>Clostridia</taxon>
        <taxon>Peptostreptococcales</taxon>
        <taxon>Peptostreptococcaceae</taxon>
        <taxon>Paraclostridium</taxon>
    </lineage>
</organism>
<protein>
    <recommendedName>
        <fullName evidence="3">YARHG domain-containing protein</fullName>
    </recommendedName>
</protein>
<reference evidence="1 2" key="1">
    <citation type="submission" date="2023-07" db="EMBL/GenBank/DDBJ databases">
        <title>Genomic Encyclopedia of Type Strains, Phase IV (KMG-IV): sequencing the most valuable type-strain genomes for metagenomic binning, comparative biology and taxonomic classification.</title>
        <authorList>
            <person name="Goeker M."/>
        </authorList>
    </citation>
    <scope>NUCLEOTIDE SEQUENCE [LARGE SCALE GENOMIC DNA]</scope>
    <source>
        <strain evidence="1 2">DSM 15049</strain>
    </source>
</reference>
<keyword evidence="2" id="KW-1185">Reference proteome</keyword>
<name>A0ABU0N013_9FIRM</name>
<sequence>MNKPTHLPKELDKETIRWLRSYGFCLNGEDERYKKIKENLKKWYTYEYYFYVDMYLWKEAKKKFDSLTVEDFNSPKEYYKSEKRITNQEKRRLIKELYGLEKKGIR</sequence>
<accession>A0ABU0N013</accession>
<dbReference type="EMBL" id="JAUSWG010000005">
    <property type="protein sequence ID" value="MDQ0556445.1"/>
    <property type="molecule type" value="Genomic_DNA"/>
</dbReference>
<evidence type="ECO:0000313" key="2">
    <source>
        <dbReference type="Proteomes" id="UP001232584"/>
    </source>
</evidence>
<gene>
    <name evidence="1" type="ORF">QOZ92_001559</name>
</gene>
<evidence type="ECO:0000313" key="1">
    <source>
        <dbReference type="EMBL" id="MDQ0556445.1"/>
    </source>
</evidence>
<comment type="caution">
    <text evidence="1">The sequence shown here is derived from an EMBL/GenBank/DDBJ whole genome shotgun (WGS) entry which is preliminary data.</text>
</comment>